<protein>
    <recommendedName>
        <fullName evidence="3">F-box domain-containing protein</fullName>
    </recommendedName>
</protein>
<evidence type="ECO:0000313" key="2">
    <source>
        <dbReference type="Proteomes" id="UP000800093"/>
    </source>
</evidence>
<accession>A0A9P4N4G9</accession>
<dbReference type="Proteomes" id="UP000800093">
    <property type="component" value="Unassembled WGS sequence"/>
</dbReference>
<organism evidence="1 2">
    <name type="scientific">Lojkania enalia</name>
    <dbReference type="NCBI Taxonomy" id="147567"/>
    <lineage>
        <taxon>Eukaryota</taxon>
        <taxon>Fungi</taxon>
        <taxon>Dikarya</taxon>
        <taxon>Ascomycota</taxon>
        <taxon>Pezizomycotina</taxon>
        <taxon>Dothideomycetes</taxon>
        <taxon>Pleosporomycetidae</taxon>
        <taxon>Pleosporales</taxon>
        <taxon>Pleosporales incertae sedis</taxon>
        <taxon>Lojkania</taxon>
    </lineage>
</organism>
<dbReference type="OrthoDB" id="3690497at2759"/>
<proteinExistence type="predicted"/>
<gene>
    <name evidence="1" type="ORF">CC78DRAFT_583181</name>
</gene>
<sequence>MDSLPDELLAQILAVVVGEEDTAFHVRRTLCLVNHRFCRIVSPWLYVAYEPHGTTNHLDFLLPLARHEVLADAVKTVGYCAEGSREPSAAPLRIPKEVMSKIESLEFPVPQPLDYALARWDDELGLLALISLTANLQELRVDQTSYEARHDQKNESPKRRIPIWLYPIREAALGKSFGTAHSFDKLADFTIGMHAVKTDSIAPVFYLPSLRRLRLTNWVEDSNAATDWPVPAASSFIEELSFVGCAAPAVPLAAMIVSCKTLRKFDFFYAGPGFTLSVDKFWLDRVGGALLYQRDYLEHLDFFLPHPEDISNRFPTSWRGRLGPLSRFSKLQFALYPVLGGLIARLEHDHDIETLLPPRSIVEIELRANSYEGETVTAILDKLLKKHEEYPFLRSVSISVTARPLGDPLRLNDYTEMFAEHHIRFMFKTYGER</sequence>
<name>A0A9P4N4G9_9PLEO</name>
<comment type="caution">
    <text evidence="1">The sequence shown here is derived from an EMBL/GenBank/DDBJ whole genome shotgun (WGS) entry which is preliminary data.</text>
</comment>
<dbReference type="AlphaFoldDB" id="A0A9P4N4G9"/>
<evidence type="ECO:0008006" key="3">
    <source>
        <dbReference type="Google" id="ProtNLM"/>
    </source>
</evidence>
<reference evidence="2" key="1">
    <citation type="journal article" date="2020" name="Stud. Mycol.">
        <title>101 Dothideomycetes genomes: A test case for predicting lifestyles and emergence of pathogens.</title>
        <authorList>
            <person name="Haridas S."/>
            <person name="Albert R."/>
            <person name="Binder M."/>
            <person name="Bloem J."/>
            <person name="LaButti K."/>
            <person name="Salamov A."/>
            <person name="Andreopoulos B."/>
            <person name="Baker S."/>
            <person name="Barry K."/>
            <person name="Bills G."/>
            <person name="Bluhm B."/>
            <person name="Cannon C."/>
            <person name="Castanera R."/>
            <person name="Culley D."/>
            <person name="Daum C."/>
            <person name="Ezra D."/>
            <person name="Gonzalez J."/>
            <person name="Henrissat B."/>
            <person name="Kuo A."/>
            <person name="Liang C."/>
            <person name="Lipzen A."/>
            <person name="Lutzoni F."/>
            <person name="Magnuson J."/>
            <person name="Mondo S."/>
            <person name="Nolan M."/>
            <person name="Ohm R."/>
            <person name="Pangilinan J."/>
            <person name="Park H.-J."/>
            <person name="Ramirez L."/>
            <person name="Alfaro M."/>
            <person name="Sun H."/>
            <person name="Tritt A."/>
            <person name="Yoshinaga Y."/>
            <person name="Zwiers L.-H."/>
            <person name="Turgeon B."/>
            <person name="Goodwin S."/>
            <person name="Spatafora J."/>
            <person name="Crous P."/>
            <person name="Grigoriev I."/>
        </authorList>
    </citation>
    <scope>NUCLEOTIDE SEQUENCE [LARGE SCALE GENOMIC DNA]</scope>
    <source>
        <strain evidence="2">CBS 304.66</strain>
    </source>
</reference>
<dbReference type="EMBL" id="ML986648">
    <property type="protein sequence ID" value="KAF2261914.1"/>
    <property type="molecule type" value="Genomic_DNA"/>
</dbReference>
<keyword evidence="2" id="KW-1185">Reference proteome</keyword>
<evidence type="ECO:0000313" key="1">
    <source>
        <dbReference type="EMBL" id="KAF2261914.1"/>
    </source>
</evidence>